<dbReference type="InterPro" id="IPR014284">
    <property type="entry name" value="RNA_pol_sigma-70_dom"/>
</dbReference>
<dbReference type="OrthoDB" id="2989407at2"/>
<name>A0A1M6M3D9_9BACL</name>
<dbReference type="InterPro" id="IPR007630">
    <property type="entry name" value="RNA_pol_sigma70_r4"/>
</dbReference>
<evidence type="ECO:0000259" key="1">
    <source>
        <dbReference type="Pfam" id="PF04545"/>
    </source>
</evidence>
<keyword evidence="3" id="KW-1185">Reference proteome</keyword>
<dbReference type="NCBIfam" id="TIGR02937">
    <property type="entry name" value="sigma70-ECF"/>
    <property type="match status" value="1"/>
</dbReference>
<reference evidence="3" key="1">
    <citation type="submission" date="2016-11" db="EMBL/GenBank/DDBJ databases">
        <authorList>
            <person name="Varghese N."/>
            <person name="Submissions S."/>
        </authorList>
    </citation>
    <scope>NUCLEOTIDE SEQUENCE [LARGE SCALE GENOMIC DNA]</scope>
    <source>
        <strain evidence="3">USBA-503</strain>
    </source>
</reference>
<dbReference type="InterPro" id="IPR013324">
    <property type="entry name" value="RNA_pol_sigma_r3/r4-like"/>
</dbReference>
<gene>
    <name evidence="2" type="ORF">SAMN05443507_103163</name>
</gene>
<feature type="domain" description="RNA polymerase sigma-70 region 4" evidence="1">
    <location>
        <begin position="127"/>
        <end position="174"/>
    </location>
</feature>
<dbReference type="AlphaFoldDB" id="A0A1M6M3D9"/>
<organism evidence="2 3">
    <name type="scientific">Alicyclobacillus tolerans</name>
    <dbReference type="NCBI Taxonomy" id="90970"/>
    <lineage>
        <taxon>Bacteria</taxon>
        <taxon>Bacillati</taxon>
        <taxon>Bacillota</taxon>
        <taxon>Bacilli</taxon>
        <taxon>Bacillales</taxon>
        <taxon>Alicyclobacillaceae</taxon>
        <taxon>Alicyclobacillus</taxon>
    </lineage>
</organism>
<dbReference type="Proteomes" id="UP000184016">
    <property type="component" value="Unassembled WGS sequence"/>
</dbReference>
<sequence length="180" mass="21226">MESLLTDGQEQYIQRLARRYVHYRKSASIDVDDLVASARMRWWQFTQTEAHHILTEEARLRLFYAHVKGAMRDVVRSSSPLKITRTYQTQLQAYQKPQVMNIEHAIDVRAEESPVEMEIWLDVVQGIQQLDEREKLVLSLYFEEDLTFTEIAEVLNVSVSTATRIYQKAIKFLQKKLQHL</sequence>
<dbReference type="Pfam" id="PF04545">
    <property type="entry name" value="Sigma70_r4"/>
    <property type="match status" value="1"/>
</dbReference>
<dbReference type="SUPFAM" id="SSF88659">
    <property type="entry name" value="Sigma3 and sigma4 domains of RNA polymerase sigma factors"/>
    <property type="match status" value="1"/>
</dbReference>
<accession>A0A1M6M3D9</accession>
<dbReference type="RefSeq" id="WP_072873066.1">
    <property type="nucleotide sequence ID" value="NZ_FRAF01000003.1"/>
</dbReference>
<dbReference type="Gene3D" id="1.20.140.160">
    <property type="match status" value="1"/>
</dbReference>
<dbReference type="EMBL" id="FRAF01000003">
    <property type="protein sequence ID" value="SHJ77949.1"/>
    <property type="molecule type" value="Genomic_DNA"/>
</dbReference>
<dbReference type="GO" id="GO:0006352">
    <property type="term" value="P:DNA-templated transcription initiation"/>
    <property type="evidence" value="ECO:0007669"/>
    <property type="project" value="InterPro"/>
</dbReference>
<dbReference type="CDD" id="cd06171">
    <property type="entry name" value="Sigma70_r4"/>
    <property type="match status" value="1"/>
</dbReference>
<dbReference type="GO" id="GO:0003700">
    <property type="term" value="F:DNA-binding transcription factor activity"/>
    <property type="evidence" value="ECO:0007669"/>
    <property type="project" value="InterPro"/>
</dbReference>
<proteinExistence type="predicted"/>
<protein>
    <submittedName>
        <fullName evidence="2">RNA polymerase sigma factor, sigma-70 family</fullName>
    </submittedName>
</protein>
<evidence type="ECO:0000313" key="3">
    <source>
        <dbReference type="Proteomes" id="UP000184016"/>
    </source>
</evidence>
<evidence type="ECO:0000313" key="2">
    <source>
        <dbReference type="EMBL" id="SHJ77949.1"/>
    </source>
</evidence>
<dbReference type="STRING" id="1830138.SAMN05443507_103163"/>